<name>A0A2M4B6Q5_9DIPT</name>
<dbReference type="EMBL" id="GGFK01015349">
    <property type="protein sequence ID" value="MBW48670.1"/>
    <property type="molecule type" value="Transcribed_RNA"/>
</dbReference>
<reference evidence="2" key="1">
    <citation type="submission" date="2018-01" db="EMBL/GenBank/DDBJ databases">
        <title>An insight into the sialome of Amazonian anophelines.</title>
        <authorList>
            <person name="Ribeiro J.M."/>
            <person name="Scarpassa V."/>
            <person name="Calvo E."/>
        </authorList>
    </citation>
    <scope>NUCLEOTIDE SEQUENCE</scope>
    <source>
        <tissue evidence="2">Salivary glands</tissue>
    </source>
</reference>
<keyword evidence="1" id="KW-0732">Signal</keyword>
<sequence>MKCPNQTTYVGCCRLLLVLLMVSSFAQSWPLSLLPAADQGQWSPKEYTRQLLQNLSILTSLLFHKQLTSSYDEEEA</sequence>
<evidence type="ECO:0000256" key="1">
    <source>
        <dbReference type="SAM" id="SignalP"/>
    </source>
</evidence>
<protein>
    <submittedName>
        <fullName evidence="2">Putative secreted protein</fullName>
    </submittedName>
</protein>
<proteinExistence type="predicted"/>
<evidence type="ECO:0000313" key="2">
    <source>
        <dbReference type="EMBL" id="MBW48670.1"/>
    </source>
</evidence>
<dbReference type="AlphaFoldDB" id="A0A2M4B6Q5"/>
<accession>A0A2M4B6Q5</accession>
<feature type="chain" id="PRO_5014856785" evidence="1">
    <location>
        <begin position="29"/>
        <end position="76"/>
    </location>
</feature>
<organism evidence="2">
    <name type="scientific">Anopheles triannulatus</name>
    <dbReference type="NCBI Taxonomy" id="58253"/>
    <lineage>
        <taxon>Eukaryota</taxon>
        <taxon>Metazoa</taxon>
        <taxon>Ecdysozoa</taxon>
        <taxon>Arthropoda</taxon>
        <taxon>Hexapoda</taxon>
        <taxon>Insecta</taxon>
        <taxon>Pterygota</taxon>
        <taxon>Neoptera</taxon>
        <taxon>Endopterygota</taxon>
        <taxon>Diptera</taxon>
        <taxon>Nematocera</taxon>
        <taxon>Culicoidea</taxon>
        <taxon>Culicidae</taxon>
        <taxon>Anophelinae</taxon>
        <taxon>Anopheles</taxon>
    </lineage>
</organism>
<feature type="signal peptide" evidence="1">
    <location>
        <begin position="1"/>
        <end position="28"/>
    </location>
</feature>